<evidence type="ECO:0000313" key="1">
    <source>
        <dbReference type="EMBL" id="KAJ8483826.1"/>
    </source>
</evidence>
<protein>
    <submittedName>
        <fullName evidence="1">Uncharacterized protein</fullName>
    </submittedName>
</protein>
<gene>
    <name evidence="1" type="ORF">OPV22_016311</name>
</gene>
<dbReference type="AlphaFoldDB" id="A0AAV8QQ53"/>
<reference evidence="1 2" key="1">
    <citation type="submission" date="2022-12" db="EMBL/GenBank/DDBJ databases">
        <title>Chromosome-scale assembly of the Ensete ventricosum genome.</title>
        <authorList>
            <person name="Dussert Y."/>
            <person name="Stocks J."/>
            <person name="Wendawek A."/>
            <person name="Woldeyes F."/>
            <person name="Nichols R.A."/>
            <person name="Borrell J.S."/>
        </authorList>
    </citation>
    <scope>NUCLEOTIDE SEQUENCE [LARGE SCALE GENOMIC DNA]</scope>
    <source>
        <strain evidence="2">cv. Maze</strain>
        <tissue evidence="1">Seeds</tissue>
    </source>
</reference>
<organism evidence="1 2">
    <name type="scientific">Ensete ventricosum</name>
    <name type="common">Abyssinian banana</name>
    <name type="synonym">Musa ensete</name>
    <dbReference type="NCBI Taxonomy" id="4639"/>
    <lineage>
        <taxon>Eukaryota</taxon>
        <taxon>Viridiplantae</taxon>
        <taxon>Streptophyta</taxon>
        <taxon>Embryophyta</taxon>
        <taxon>Tracheophyta</taxon>
        <taxon>Spermatophyta</taxon>
        <taxon>Magnoliopsida</taxon>
        <taxon>Liliopsida</taxon>
        <taxon>Zingiberales</taxon>
        <taxon>Musaceae</taxon>
        <taxon>Ensete</taxon>
    </lineage>
</organism>
<keyword evidence="2" id="KW-1185">Reference proteome</keyword>
<evidence type="ECO:0000313" key="2">
    <source>
        <dbReference type="Proteomes" id="UP001222027"/>
    </source>
</evidence>
<proteinExistence type="predicted"/>
<dbReference type="EMBL" id="JAQQAF010000005">
    <property type="protein sequence ID" value="KAJ8483826.1"/>
    <property type="molecule type" value="Genomic_DNA"/>
</dbReference>
<comment type="caution">
    <text evidence="1">The sequence shown here is derived from an EMBL/GenBank/DDBJ whole genome shotgun (WGS) entry which is preliminary data.</text>
</comment>
<accession>A0AAV8QQ53</accession>
<dbReference type="Proteomes" id="UP001222027">
    <property type="component" value="Unassembled WGS sequence"/>
</dbReference>
<sequence length="69" mass="7345">MEPLTILTCIGGVIGQIVIIGFRVKPVFDFASRLVDCLQNPRPPPPQAVTTEAIMDASLKARLKGVIGA</sequence>
<name>A0AAV8QQ53_ENSVE</name>